<gene>
    <name evidence="9" type="ORF">DASB73_034370</name>
</gene>
<feature type="transmembrane region" description="Helical" evidence="7">
    <location>
        <begin position="133"/>
        <end position="156"/>
    </location>
</feature>
<evidence type="ECO:0000313" key="9">
    <source>
        <dbReference type="EMBL" id="GMM52474.1"/>
    </source>
</evidence>
<dbReference type="GO" id="GO:0005886">
    <property type="term" value="C:plasma membrane"/>
    <property type="evidence" value="ECO:0007669"/>
    <property type="project" value="TreeGrafter"/>
</dbReference>
<feature type="transmembrane region" description="Helical" evidence="7">
    <location>
        <begin position="503"/>
        <end position="522"/>
    </location>
</feature>
<dbReference type="InterPro" id="IPR036259">
    <property type="entry name" value="MFS_trans_sf"/>
</dbReference>
<dbReference type="PANTHER" id="PTHR23508:SF10">
    <property type="entry name" value="CARBOXYLIC ACID TRANSPORTER PROTEIN HOMOLOG"/>
    <property type="match status" value="1"/>
</dbReference>
<accession>A0AAV5RPL6</accession>
<comment type="caution">
    <text evidence="9">The sequence shown here is derived from an EMBL/GenBank/DDBJ whole genome shotgun (WGS) entry which is preliminary data.</text>
</comment>
<sequence>MSAGPVRRYFNMLGRETAIPGWMGNKNAEENLEDYNDEGSLKSDQSKNFVSTRVVSDDSVDFNTPVLRPDDKLNGDIDVEYQGTKRKGLGKYWAIIATGAGLFSDGYVNNGAGQAVTMLKTIYPKSDYSNNTAMSNIASIIFVGTVVGQLVFGYVADYYSRKAGMLISTVMLIVFSILCAGSWGVGMPDHPGGMFAMLTTFRALLGLGIGGEYPAGSTACAEVSQTLKSGSRNRWFIWFTNFMIDFGFVVSAFVGWLLLYICSVPTFATVGNSHGLQAAWRLLLGLGAIAPLSLFYLRLKYDESEQFKKNNFTGKKTPYWLSIKRYGPRLIVVSLIWFIYDFCTYSFSIYSSQIINSQIKTNADGVANIKTTFGWNVVFNLFYIPGSFLGGFSSDYFGPRLTLFTGTLLQGIVGFIMASQYNSLMTHIAPLVVAYGIFETLGEFGPGDNIGLVCSKTCASAIRGRYYSIAAATGKIGAFVGGYAFPAIADHYGGLDSNEGQTVLLYVSSALCVFSALLVLLLPEITQESIALEDVRFRNYLKDNGFDPDQLEGEEAMGADFGDAEVVPEPPTGRGF</sequence>
<feature type="domain" description="Major facilitator superfamily (MFS) profile" evidence="8">
    <location>
        <begin position="94"/>
        <end position="527"/>
    </location>
</feature>
<dbReference type="PROSITE" id="PS50850">
    <property type="entry name" value="MFS"/>
    <property type="match status" value="1"/>
</dbReference>
<dbReference type="Proteomes" id="UP001362899">
    <property type="component" value="Unassembled WGS sequence"/>
</dbReference>
<dbReference type="InterPro" id="IPR020846">
    <property type="entry name" value="MFS_dom"/>
</dbReference>
<feature type="transmembrane region" description="Helical" evidence="7">
    <location>
        <begin position="235"/>
        <end position="259"/>
    </location>
</feature>
<proteinExistence type="inferred from homology"/>
<evidence type="ECO:0000256" key="7">
    <source>
        <dbReference type="SAM" id="Phobius"/>
    </source>
</evidence>
<dbReference type="PANTHER" id="PTHR23508">
    <property type="entry name" value="CARBOXYLIC ACID TRANSPORTER PROTEIN HOMOLOG"/>
    <property type="match status" value="1"/>
</dbReference>
<dbReference type="GO" id="GO:0001406">
    <property type="term" value="F:glycerophosphodiester transmembrane transporter activity"/>
    <property type="evidence" value="ECO:0007669"/>
    <property type="project" value="UniProtKB-ARBA"/>
</dbReference>
<feature type="transmembrane region" description="Helical" evidence="7">
    <location>
        <begin position="163"/>
        <end position="183"/>
    </location>
</feature>
<organism evidence="9 10">
    <name type="scientific">Starmerella bacillaris</name>
    <name type="common">Yeast</name>
    <name type="synonym">Candida zemplinina</name>
    <dbReference type="NCBI Taxonomy" id="1247836"/>
    <lineage>
        <taxon>Eukaryota</taxon>
        <taxon>Fungi</taxon>
        <taxon>Dikarya</taxon>
        <taxon>Ascomycota</taxon>
        <taxon>Saccharomycotina</taxon>
        <taxon>Dipodascomycetes</taxon>
        <taxon>Dipodascales</taxon>
        <taxon>Trichomonascaceae</taxon>
        <taxon>Starmerella</taxon>
    </lineage>
</organism>
<name>A0AAV5RPL6_STABA</name>
<dbReference type="GO" id="GO:0046943">
    <property type="term" value="F:carboxylic acid transmembrane transporter activity"/>
    <property type="evidence" value="ECO:0007669"/>
    <property type="project" value="TreeGrafter"/>
</dbReference>
<evidence type="ECO:0000259" key="8">
    <source>
        <dbReference type="PROSITE" id="PS50850"/>
    </source>
</evidence>
<feature type="transmembrane region" description="Helical" evidence="7">
    <location>
        <begin position="401"/>
        <end position="421"/>
    </location>
</feature>
<reference evidence="9 10" key="1">
    <citation type="journal article" date="2023" name="Elife">
        <title>Identification of key yeast species and microbe-microbe interactions impacting larval growth of Drosophila in the wild.</title>
        <authorList>
            <person name="Mure A."/>
            <person name="Sugiura Y."/>
            <person name="Maeda R."/>
            <person name="Honda K."/>
            <person name="Sakurai N."/>
            <person name="Takahashi Y."/>
            <person name="Watada M."/>
            <person name="Katoh T."/>
            <person name="Gotoh A."/>
            <person name="Gotoh Y."/>
            <person name="Taniguchi I."/>
            <person name="Nakamura K."/>
            <person name="Hayashi T."/>
            <person name="Katayama T."/>
            <person name="Uemura T."/>
            <person name="Hattori Y."/>
        </authorList>
    </citation>
    <scope>NUCLEOTIDE SEQUENCE [LARGE SCALE GENOMIC DNA]</scope>
    <source>
        <strain evidence="9 10">SB-73</strain>
    </source>
</reference>
<comment type="similarity">
    <text evidence="2">Belongs to the major facilitator superfamily. Sugar transporter (TC 2.A.1.1) family.</text>
</comment>
<keyword evidence="4 7" id="KW-0812">Transmembrane</keyword>
<keyword evidence="10" id="KW-1185">Reference proteome</keyword>
<dbReference type="InterPro" id="IPR005828">
    <property type="entry name" value="MFS_sugar_transport-like"/>
</dbReference>
<dbReference type="Gene3D" id="1.20.1250.20">
    <property type="entry name" value="MFS general substrate transporter like domains"/>
    <property type="match status" value="1"/>
</dbReference>
<comment type="subcellular location">
    <subcellularLocation>
        <location evidence="1">Membrane</location>
        <topology evidence="1">Multi-pass membrane protein</topology>
    </subcellularLocation>
</comment>
<dbReference type="EMBL" id="BTGC01000008">
    <property type="protein sequence ID" value="GMM52474.1"/>
    <property type="molecule type" value="Genomic_DNA"/>
</dbReference>
<keyword evidence="6 7" id="KW-0472">Membrane</keyword>
<feature type="transmembrane region" description="Helical" evidence="7">
    <location>
        <begin position="372"/>
        <end position="389"/>
    </location>
</feature>
<feature type="transmembrane region" description="Helical" evidence="7">
    <location>
        <begin position="330"/>
        <end position="352"/>
    </location>
</feature>
<dbReference type="SUPFAM" id="SSF103473">
    <property type="entry name" value="MFS general substrate transporter"/>
    <property type="match status" value="1"/>
</dbReference>
<keyword evidence="5 7" id="KW-1133">Transmembrane helix</keyword>
<evidence type="ECO:0000256" key="5">
    <source>
        <dbReference type="ARBA" id="ARBA00022989"/>
    </source>
</evidence>
<evidence type="ECO:0000313" key="10">
    <source>
        <dbReference type="Proteomes" id="UP001362899"/>
    </source>
</evidence>
<evidence type="ECO:0000256" key="4">
    <source>
        <dbReference type="ARBA" id="ARBA00022692"/>
    </source>
</evidence>
<evidence type="ECO:0000256" key="6">
    <source>
        <dbReference type="ARBA" id="ARBA00023136"/>
    </source>
</evidence>
<evidence type="ECO:0000256" key="1">
    <source>
        <dbReference type="ARBA" id="ARBA00004141"/>
    </source>
</evidence>
<keyword evidence="3" id="KW-0813">Transport</keyword>
<evidence type="ECO:0000256" key="2">
    <source>
        <dbReference type="ARBA" id="ARBA00010992"/>
    </source>
</evidence>
<dbReference type="Pfam" id="PF00083">
    <property type="entry name" value="Sugar_tr"/>
    <property type="match status" value="2"/>
</dbReference>
<evidence type="ECO:0000256" key="3">
    <source>
        <dbReference type="ARBA" id="ARBA00022448"/>
    </source>
</evidence>
<feature type="transmembrane region" description="Helical" evidence="7">
    <location>
        <begin position="92"/>
        <end position="113"/>
    </location>
</feature>
<dbReference type="AlphaFoldDB" id="A0AAV5RPL6"/>
<protein>
    <submittedName>
        <fullName evidence="9">Git1 protein</fullName>
    </submittedName>
</protein>
<feature type="transmembrane region" description="Helical" evidence="7">
    <location>
        <begin position="279"/>
        <end position="299"/>
    </location>
</feature>
<dbReference type="FunFam" id="1.20.1250.20:FF:000140">
    <property type="entry name" value="Putative MFS phospholipid transporter"/>
    <property type="match status" value="1"/>
</dbReference>